<sequence>MRSHAARRLVVGGVAVLLALSTGCSSGERPSRDDGVASPTPSGQASVISRAEAERVFARYDRTNAAADGALDDTAIREVQTGVLLDESLAAYDIHRRARTSDRVTRFTQARFLIPAVDAARPYPRYFAVLSKRKGLEDDRSSQLFYFTQTEEKGPWKATAATWAVTEPPRSPSPSESTPPPPTGNDKVVRLRPKVLPGIGEDASGAALLSPTEQADRAVCAAFADYLSFSPPQGRPVDDRFAPGGFTSDLVRHFNGWANKNLQRSLSYRTTGADLPVFRLSDGGALVACTYRREFRSAGASPTGTVRFEKGSDTDVLLGGGGREWRSVLQVSSVTALVEVPAKKGAPATVLACDCYAPQPLSATGTRP</sequence>
<evidence type="ECO:0000256" key="1">
    <source>
        <dbReference type="SAM" id="MobiDB-lite"/>
    </source>
</evidence>
<feature type="region of interest" description="Disordered" evidence="1">
    <location>
        <begin position="165"/>
        <end position="189"/>
    </location>
</feature>
<reference evidence="3 4" key="1">
    <citation type="submission" date="2023-09" db="EMBL/GenBank/DDBJ databases">
        <title>Complete genome of Streptomyces roseicoloratus T14.</title>
        <authorList>
            <person name="Bashizi T."/>
            <person name="Kim M.-J."/>
            <person name="Lee G."/>
            <person name="Tagele S.B."/>
            <person name="Shin J.-H."/>
        </authorList>
    </citation>
    <scope>NUCLEOTIDE SEQUENCE [LARGE SCALE GENOMIC DNA]</scope>
    <source>
        <strain evidence="3 4">T14</strain>
    </source>
</reference>
<feature type="region of interest" description="Disordered" evidence="1">
    <location>
        <begin position="24"/>
        <end position="48"/>
    </location>
</feature>
<keyword evidence="4" id="KW-1185">Reference proteome</keyword>
<dbReference type="Proteomes" id="UP001250858">
    <property type="component" value="Chromosome"/>
</dbReference>
<proteinExistence type="predicted"/>
<evidence type="ECO:0000313" key="3">
    <source>
        <dbReference type="EMBL" id="WMX43941.1"/>
    </source>
</evidence>
<dbReference type="EMBL" id="CP133762">
    <property type="protein sequence ID" value="WMX43941.1"/>
    <property type="molecule type" value="Genomic_DNA"/>
</dbReference>
<organism evidence="3 4">
    <name type="scientific">Streptomyces roseicoloratus</name>
    <dbReference type="NCBI Taxonomy" id="2508722"/>
    <lineage>
        <taxon>Bacteria</taxon>
        <taxon>Bacillati</taxon>
        <taxon>Actinomycetota</taxon>
        <taxon>Actinomycetes</taxon>
        <taxon>Kitasatosporales</taxon>
        <taxon>Streptomycetaceae</taxon>
        <taxon>Streptomyces</taxon>
    </lineage>
</organism>
<dbReference type="RefSeq" id="WP_309547773.1">
    <property type="nucleotide sequence ID" value="NZ_CP133762.1"/>
</dbReference>
<dbReference type="PROSITE" id="PS51257">
    <property type="entry name" value="PROKAR_LIPOPROTEIN"/>
    <property type="match status" value="1"/>
</dbReference>
<protein>
    <recommendedName>
        <fullName evidence="2">DUF8094 domain-containing protein</fullName>
    </recommendedName>
</protein>
<dbReference type="Pfam" id="PF26366">
    <property type="entry name" value="DUF8094"/>
    <property type="match status" value="1"/>
</dbReference>
<evidence type="ECO:0000259" key="2">
    <source>
        <dbReference type="Pfam" id="PF26366"/>
    </source>
</evidence>
<name>A0ABY9RP26_9ACTN</name>
<accession>A0ABY9RP26</accession>
<feature type="compositionally biased region" description="Pro residues" evidence="1">
    <location>
        <begin position="169"/>
        <end position="183"/>
    </location>
</feature>
<dbReference type="InterPro" id="IPR058407">
    <property type="entry name" value="DUF8094"/>
</dbReference>
<gene>
    <name evidence="3" type="ORF">RGF97_02395</name>
</gene>
<evidence type="ECO:0000313" key="4">
    <source>
        <dbReference type="Proteomes" id="UP001250858"/>
    </source>
</evidence>
<feature type="domain" description="DUF8094" evidence="2">
    <location>
        <begin position="46"/>
        <end position="165"/>
    </location>
</feature>